<reference evidence="1" key="1">
    <citation type="submission" date="2020-08" db="EMBL/GenBank/DDBJ databases">
        <title>Multicomponent nature underlies the extraordinary mechanical properties of spider dragline silk.</title>
        <authorList>
            <person name="Kono N."/>
            <person name="Nakamura H."/>
            <person name="Mori M."/>
            <person name="Yoshida Y."/>
            <person name="Ohtoshi R."/>
            <person name="Malay A.D."/>
            <person name="Moran D.A.P."/>
            <person name="Tomita M."/>
            <person name="Numata K."/>
            <person name="Arakawa K."/>
        </authorList>
    </citation>
    <scope>NUCLEOTIDE SEQUENCE</scope>
</reference>
<proteinExistence type="predicted"/>
<organism evidence="1 2">
    <name type="scientific">Trichonephila inaurata madagascariensis</name>
    <dbReference type="NCBI Taxonomy" id="2747483"/>
    <lineage>
        <taxon>Eukaryota</taxon>
        <taxon>Metazoa</taxon>
        <taxon>Ecdysozoa</taxon>
        <taxon>Arthropoda</taxon>
        <taxon>Chelicerata</taxon>
        <taxon>Arachnida</taxon>
        <taxon>Araneae</taxon>
        <taxon>Araneomorphae</taxon>
        <taxon>Entelegynae</taxon>
        <taxon>Araneoidea</taxon>
        <taxon>Nephilidae</taxon>
        <taxon>Trichonephila</taxon>
        <taxon>Trichonephila inaurata</taxon>
    </lineage>
</organism>
<protein>
    <submittedName>
        <fullName evidence="1">Uncharacterized protein</fullName>
    </submittedName>
</protein>
<dbReference type="OrthoDB" id="8958038at2759"/>
<sequence>MKTKITRSDDAENFISPLLIISDHPLVERLNVICSLHMLGNSSCFKRYSPNSLALTGQKDYWPLGKIVGMLLEKDGCTRFVKLQRTGGEIARLVQRLFPLERNNDDPIIFAVGDPVPADRY</sequence>
<dbReference type="Proteomes" id="UP000886998">
    <property type="component" value="Unassembled WGS sequence"/>
</dbReference>
<comment type="caution">
    <text evidence="1">The sequence shown here is derived from an EMBL/GenBank/DDBJ whole genome shotgun (WGS) entry which is preliminary data.</text>
</comment>
<accession>A0A8X6YGT7</accession>
<dbReference type="EMBL" id="BMAV01019239">
    <property type="protein sequence ID" value="GFY72068.1"/>
    <property type="molecule type" value="Genomic_DNA"/>
</dbReference>
<evidence type="ECO:0000313" key="1">
    <source>
        <dbReference type="EMBL" id="GFY72068.1"/>
    </source>
</evidence>
<dbReference type="AlphaFoldDB" id="A0A8X6YGT7"/>
<name>A0A8X6YGT7_9ARAC</name>
<keyword evidence="2" id="KW-1185">Reference proteome</keyword>
<evidence type="ECO:0000313" key="2">
    <source>
        <dbReference type="Proteomes" id="UP000886998"/>
    </source>
</evidence>
<gene>
    <name evidence="1" type="ORF">TNIN_87381</name>
</gene>